<keyword evidence="11" id="KW-1185">Reference proteome</keyword>
<evidence type="ECO:0000256" key="2">
    <source>
        <dbReference type="ARBA" id="ARBA00008420"/>
    </source>
</evidence>
<name>A0ABY5YDJ7_9FLAO</name>
<dbReference type="RefSeq" id="WP_260575023.1">
    <property type="nucleotide sequence ID" value="NZ_CP104205.1"/>
</dbReference>
<dbReference type="Pfam" id="PF01202">
    <property type="entry name" value="SKI"/>
    <property type="match status" value="1"/>
</dbReference>
<dbReference type="EMBL" id="CP104205">
    <property type="protein sequence ID" value="UWX56387.1"/>
    <property type="molecule type" value="Genomic_DNA"/>
</dbReference>
<gene>
    <name evidence="10" type="ORF">NYZ99_09385</name>
</gene>
<dbReference type="InterPro" id="IPR006001">
    <property type="entry name" value="Therm_gnt_kin"/>
</dbReference>
<evidence type="ECO:0000256" key="8">
    <source>
        <dbReference type="ARBA" id="ARBA00048090"/>
    </source>
</evidence>
<evidence type="ECO:0000256" key="5">
    <source>
        <dbReference type="ARBA" id="ARBA00022741"/>
    </source>
</evidence>
<dbReference type="InterPro" id="IPR027417">
    <property type="entry name" value="P-loop_NTPase"/>
</dbReference>
<evidence type="ECO:0000256" key="4">
    <source>
        <dbReference type="ARBA" id="ARBA00022679"/>
    </source>
</evidence>
<dbReference type="InterPro" id="IPR031322">
    <property type="entry name" value="Shikimate/glucono_kinase"/>
</dbReference>
<evidence type="ECO:0000256" key="7">
    <source>
        <dbReference type="ARBA" id="ARBA00022840"/>
    </source>
</evidence>
<keyword evidence="6 9" id="KW-0418">Kinase</keyword>
<comment type="catalytic activity">
    <reaction evidence="8 9">
        <text>D-gluconate + ATP = 6-phospho-D-gluconate + ADP + H(+)</text>
        <dbReference type="Rhea" id="RHEA:19433"/>
        <dbReference type="ChEBI" id="CHEBI:15378"/>
        <dbReference type="ChEBI" id="CHEBI:18391"/>
        <dbReference type="ChEBI" id="CHEBI:30616"/>
        <dbReference type="ChEBI" id="CHEBI:58759"/>
        <dbReference type="ChEBI" id="CHEBI:456216"/>
        <dbReference type="EC" id="2.7.1.12"/>
    </reaction>
</comment>
<sequence>MKQPKIIFVMGVSGSGKSTIGKLTAEKLGYSFFDGDHYHPKSNIDKMSKGIPLDDTDRRGWLETLNGLGREHRQNGAVIVCSALKSTYREILRAGIENSLFLFLKGTLDRINNRLSLRKGHFMPKELLQSQFETLEEPVDALVVSIDDTPEEIVHRAIHLLSN</sequence>
<dbReference type="PANTHER" id="PTHR43442:SF3">
    <property type="entry name" value="GLUCONOKINASE-RELATED"/>
    <property type="match status" value="1"/>
</dbReference>
<evidence type="ECO:0000313" key="10">
    <source>
        <dbReference type="EMBL" id="UWX56387.1"/>
    </source>
</evidence>
<keyword evidence="4 9" id="KW-0808">Transferase</keyword>
<evidence type="ECO:0000256" key="6">
    <source>
        <dbReference type="ARBA" id="ARBA00022777"/>
    </source>
</evidence>
<reference evidence="10" key="1">
    <citation type="submission" date="2022-09" db="EMBL/GenBank/DDBJ databases">
        <title>Maribacter litopenaei sp. nov., isolated from the intestinal tract of the Pacific White Shrimp, Litopenaeus vannamei.</title>
        <authorList>
            <person name="Kim S.Y."/>
            <person name="Hwang C.Y."/>
        </authorList>
    </citation>
    <scope>NUCLEOTIDE SEQUENCE</scope>
    <source>
        <strain evidence="10">HL-LV01</strain>
    </source>
</reference>
<keyword evidence="7 9" id="KW-0067">ATP-binding</keyword>
<dbReference type="PRINTS" id="PR01100">
    <property type="entry name" value="SHIKIMTKNASE"/>
</dbReference>
<evidence type="ECO:0000313" key="11">
    <source>
        <dbReference type="Proteomes" id="UP001059209"/>
    </source>
</evidence>
<dbReference type="PANTHER" id="PTHR43442">
    <property type="entry name" value="GLUCONOKINASE-RELATED"/>
    <property type="match status" value="1"/>
</dbReference>
<comment type="pathway">
    <text evidence="1">Carbohydrate acid metabolism.</text>
</comment>
<dbReference type="NCBIfam" id="TIGR01313">
    <property type="entry name" value="therm_gnt_kin"/>
    <property type="match status" value="1"/>
</dbReference>
<organism evidence="10 11">
    <name type="scientific">Maribacter litopenaei</name>
    <dbReference type="NCBI Taxonomy" id="2976127"/>
    <lineage>
        <taxon>Bacteria</taxon>
        <taxon>Pseudomonadati</taxon>
        <taxon>Bacteroidota</taxon>
        <taxon>Flavobacteriia</taxon>
        <taxon>Flavobacteriales</taxon>
        <taxon>Flavobacteriaceae</taxon>
        <taxon>Maribacter</taxon>
    </lineage>
</organism>
<keyword evidence="5 9" id="KW-0547">Nucleotide-binding</keyword>
<dbReference type="CDD" id="cd02021">
    <property type="entry name" value="GntK"/>
    <property type="match status" value="1"/>
</dbReference>
<proteinExistence type="inferred from homology"/>
<comment type="similarity">
    <text evidence="2 9">Belongs to the gluconokinase GntK/GntV family.</text>
</comment>
<protein>
    <recommendedName>
        <fullName evidence="3 9">Gluconokinase</fullName>
        <ecNumber evidence="3 9">2.7.1.12</ecNumber>
    </recommendedName>
</protein>
<evidence type="ECO:0000256" key="9">
    <source>
        <dbReference type="RuleBase" id="RU363066"/>
    </source>
</evidence>
<dbReference type="Proteomes" id="UP001059209">
    <property type="component" value="Chromosome"/>
</dbReference>
<evidence type="ECO:0000256" key="1">
    <source>
        <dbReference type="ARBA" id="ARBA00004761"/>
    </source>
</evidence>
<dbReference type="Gene3D" id="3.40.50.300">
    <property type="entry name" value="P-loop containing nucleotide triphosphate hydrolases"/>
    <property type="match status" value="1"/>
</dbReference>
<evidence type="ECO:0000256" key="3">
    <source>
        <dbReference type="ARBA" id="ARBA00012054"/>
    </source>
</evidence>
<accession>A0ABY5YDJ7</accession>
<dbReference type="EC" id="2.7.1.12" evidence="3 9"/>
<dbReference type="SUPFAM" id="SSF52540">
    <property type="entry name" value="P-loop containing nucleoside triphosphate hydrolases"/>
    <property type="match status" value="1"/>
</dbReference>